<accession>A0AAN1XY16</accession>
<gene>
    <name evidence="3" type="ORF">WPS_22910</name>
</gene>
<feature type="compositionally biased region" description="Basic and acidic residues" evidence="1">
    <location>
        <begin position="280"/>
        <end position="290"/>
    </location>
</feature>
<evidence type="ECO:0000256" key="1">
    <source>
        <dbReference type="SAM" id="MobiDB-lite"/>
    </source>
</evidence>
<evidence type="ECO:0000313" key="3">
    <source>
        <dbReference type="EMBL" id="BDE07015.1"/>
    </source>
</evidence>
<dbReference type="Pfam" id="PF08666">
    <property type="entry name" value="SAF"/>
    <property type="match status" value="1"/>
</dbReference>
<sequence length="290" mass="29852">MNRRIPLIVGILLALGTGVLLLNYLSSQRAQTPQVASKTVVLAAAEIPPRALITPAMLTTAERPVTQIDSDAITDQHLAVGKYSLITIPAGSALTTSKVGTAEAFALPSRLPLGMRAVSIAVDRVKGVAGLIQPGDRVDVIAVPPRVGQETPQASAILRGVLVLAMGNDLESARATPSPDQQNLTTVTLALTPKQVDLLMAADLNTVLRLALRPPKEPIRAYPAEPLQLGVPATVGQPAAPVAAPAPAVAAAPVAQPRLAAAPVAPAPAPRKPSSVLVIDGDRAVDNSQK</sequence>
<feature type="region of interest" description="Disordered" evidence="1">
    <location>
        <begin position="261"/>
        <end position="290"/>
    </location>
</feature>
<evidence type="ECO:0000313" key="4">
    <source>
        <dbReference type="Proteomes" id="UP001317532"/>
    </source>
</evidence>
<reference evidence="3 4" key="1">
    <citation type="journal article" date="2022" name="ISME Commun">
        <title>Vulcanimicrobium alpinus gen. nov. sp. nov., the first cultivated representative of the candidate phylum 'Eremiobacterota', is a metabolically versatile aerobic anoxygenic phototroph.</title>
        <authorList>
            <person name="Yabe S."/>
            <person name="Muto K."/>
            <person name="Abe K."/>
            <person name="Yokota A."/>
            <person name="Staudigel H."/>
            <person name="Tebo B.M."/>
        </authorList>
    </citation>
    <scope>NUCLEOTIDE SEQUENCE [LARGE SCALE GENOMIC DNA]</scope>
    <source>
        <strain evidence="3 4">WC8-2</strain>
    </source>
</reference>
<dbReference type="SMART" id="SM00858">
    <property type="entry name" value="SAF"/>
    <property type="match status" value="1"/>
</dbReference>
<keyword evidence="4" id="KW-1185">Reference proteome</keyword>
<proteinExistence type="predicted"/>
<dbReference type="EMBL" id="AP025523">
    <property type="protein sequence ID" value="BDE07015.1"/>
    <property type="molecule type" value="Genomic_DNA"/>
</dbReference>
<dbReference type="InterPro" id="IPR013974">
    <property type="entry name" value="SAF"/>
</dbReference>
<protein>
    <recommendedName>
        <fullName evidence="2">SAF domain-containing protein</fullName>
    </recommendedName>
</protein>
<dbReference type="KEGG" id="vab:WPS_22910"/>
<dbReference type="Pfam" id="PF16976">
    <property type="entry name" value="RcpC"/>
    <property type="match status" value="1"/>
</dbReference>
<dbReference type="CDD" id="cd11614">
    <property type="entry name" value="SAF_CpaB_FlgA_like"/>
    <property type="match status" value="1"/>
</dbReference>
<dbReference type="InterPro" id="IPR031571">
    <property type="entry name" value="RcpC_dom"/>
</dbReference>
<dbReference type="NCBIfam" id="TIGR03177">
    <property type="entry name" value="pilus_cpaB"/>
    <property type="match status" value="1"/>
</dbReference>
<evidence type="ECO:0000259" key="2">
    <source>
        <dbReference type="SMART" id="SM00858"/>
    </source>
</evidence>
<organism evidence="3 4">
    <name type="scientific">Vulcanimicrobium alpinum</name>
    <dbReference type="NCBI Taxonomy" id="3016050"/>
    <lineage>
        <taxon>Bacteria</taxon>
        <taxon>Bacillati</taxon>
        <taxon>Vulcanimicrobiota</taxon>
        <taxon>Vulcanimicrobiia</taxon>
        <taxon>Vulcanimicrobiales</taxon>
        <taxon>Vulcanimicrobiaceae</taxon>
        <taxon>Vulcanimicrobium</taxon>
    </lineage>
</organism>
<dbReference type="AlphaFoldDB" id="A0AAN1XY16"/>
<dbReference type="Gene3D" id="3.90.1210.10">
    <property type="entry name" value="Antifreeze-like/N-acetylneuraminic acid synthase C-terminal domain"/>
    <property type="match status" value="1"/>
</dbReference>
<name>A0AAN1XY16_UNVUL</name>
<dbReference type="Proteomes" id="UP001317532">
    <property type="component" value="Chromosome"/>
</dbReference>
<feature type="domain" description="SAF" evidence="2">
    <location>
        <begin position="38"/>
        <end position="100"/>
    </location>
</feature>
<dbReference type="InterPro" id="IPR017592">
    <property type="entry name" value="Pilus_assmbl_Flp-typ_CpaB"/>
</dbReference>
<dbReference type="RefSeq" id="WP_317994633.1">
    <property type="nucleotide sequence ID" value="NZ_AP025523.1"/>
</dbReference>